<feature type="transmembrane region" description="Helical" evidence="8">
    <location>
        <begin position="381"/>
        <end position="401"/>
    </location>
</feature>
<dbReference type="EMBL" id="BJYZ01000035">
    <property type="protein sequence ID" value="GEO42054.1"/>
    <property type="molecule type" value="Genomic_DNA"/>
</dbReference>
<keyword evidence="11" id="KW-1185">Reference proteome</keyword>
<dbReference type="GO" id="GO:0008324">
    <property type="term" value="F:monoatomic cation transmembrane transporter activity"/>
    <property type="evidence" value="ECO:0007669"/>
    <property type="project" value="InterPro"/>
</dbReference>
<dbReference type="AlphaFoldDB" id="A0A512E001"/>
<dbReference type="OrthoDB" id="5166626at2"/>
<evidence type="ECO:0000256" key="3">
    <source>
        <dbReference type="ARBA" id="ARBA00022448"/>
    </source>
</evidence>
<dbReference type="Gene3D" id="3.30.70.1450">
    <property type="entry name" value="Regulator of K+ conductance, C-terminal domain"/>
    <property type="match status" value="2"/>
</dbReference>
<evidence type="ECO:0000256" key="2">
    <source>
        <dbReference type="ARBA" id="ARBA00009854"/>
    </source>
</evidence>
<feature type="transmembrane region" description="Helical" evidence="8">
    <location>
        <begin position="6"/>
        <end position="31"/>
    </location>
</feature>
<gene>
    <name evidence="10" type="ORF">SAE02_62020</name>
</gene>
<evidence type="ECO:0000256" key="8">
    <source>
        <dbReference type="SAM" id="Phobius"/>
    </source>
</evidence>
<dbReference type="InterPro" id="IPR050144">
    <property type="entry name" value="AAE_transporter"/>
</dbReference>
<dbReference type="PANTHER" id="PTHR30445">
    <property type="entry name" value="K(+)_H(+) ANTIPORTER SUBUNIT KHTT"/>
    <property type="match status" value="1"/>
</dbReference>
<dbReference type="GO" id="GO:0005886">
    <property type="term" value="C:plasma membrane"/>
    <property type="evidence" value="ECO:0007669"/>
    <property type="project" value="UniProtKB-SubCell"/>
</dbReference>
<evidence type="ECO:0000313" key="11">
    <source>
        <dbReference type="Proteomes" id="UP000321523"/>
    </source>
</evidence>
<evidence type="ECO:0000313" key="10">
    <source>
        <dbReference type="EMBL" id="GEO42054.1"/>
    </source>
</evidence>
<dbReference type="NCBIfam" id="TIGR01625">
    <property type="entry name" value="YidE_YbjL_dupl"/>
    <property type="match status" value="2"/>
</dbReference>
<feature type="transmembrane region" description="Helical" evidence="8">
    <location>
        <begin position="533"/>
        <end position="550"/>
    </location>
</feature>
<dbReference type="GO" id="GO:0006813">
    <property type="term" value="P:potassium ion transport"/>
    <property type="evidence" value="ECO:0007669"/>
    <property type="project" value="InterPro"/>
</dbReference>
<feature type="transmembrane region" description="Helical" evidence="8">
    <location>
        <begin position="168"/>
        <end position="188"/>
    </location>
</feature>
<reference evidence="10 11" key="1">
    <citation type="submission" date="2019-07" db="EMBL/GenBank/DDBJ databases">
        <title>Whole genome shotgun sequence of Skermanella aerolata NBRC 106429.</title>
        <authorList>
            <person name="Hosoyama A."/>
            <person name="Uohara A."/>
            <person name="Ohji S."/>
            <person name="Ichikawa N."/>
        </authorList>
    </citation>
    <scope>NUCLEOTIDE SEQUENCE [LARGE SCALE GENOMIC DNA]</scope>
    <source>
        <strain evidence="10 11">NBRC 106429</strain>
    </source>
</reference>
<feature type="transmembrane region" description="Helical" evidence="8">
    <location>
        <begin position="506"/>
        <end position="527"/>
    </location>
</feature>
<keyword evidence="5 8" id="KW-0812">Transmembrane</keyword>
<feature type="transmembrane region" description="Helical" evidence="8">
    <location>
        <begin position="473"/>
        <end position="494"/>
    </location>
</feature>
<name>A0A512E001_9PROT</name>
<comment type="subcellular location">
    <subcellularLocation>
        <location evidence="1">Cell membrane</location>
        <topology evidence="1">Multi-pass membrane protein</topology>
    </subcellularLocation>
</comment>
<feature type="transmembrane region" description="Helical" evidence="8">
    <location>
        <begin position="103"/>
        <end position="125"/>
    </location>
</feature>
<dbReference type="SUPFAM" id="SSF116726">
    <property type="entry name" value="TrkA C-terminal domain-like"/>
    <property type="match status" value="2"/>
</dbReference>
<sequence length="559" mass="58633">MDILSGLIAGLPGVAQVMLMLSLVAVLGLALGELRFGGIGLGIAGVLFAGIGVGHIAKLAEIPLDAAMLDFVREFGLILFVYSIGIQVGPGFFSALKRSGLALNLLAIGLVVMGVLMAVAIHLGFGLPLPVVLGLFSGAVTNTPSLGAAQQVLKEVGASPDALGLPSLGYAMAYPFGIAGILLTMLGLRAVFRLDAVAAANAFEERRRGEVTAVETMNVMLRNADLDGRTIGDLRQLAEAGVIVSRMMRQGRLRVPHNGTRLETGDILHLVGCRQGLERMQDVLGPQTDQPLTTKGTDLAWARIVVTNSSVLGRTIAGLNIEDTNDVRISRVVRSGVELVASSTLRLEFGDIVNVIGRPDHIQAVTGVFGNSERRLQQVHLVPMFLGIALGMLLGSIPLAVPGMPAPLKLGLAGGPLIAAIVLARIGHVGPLVWFMPPVANTALRELGIVLFLAVVGFRSGDRFIDTLINGDGLSWMACGALITIVPLTVTALIGHLFMRMNYLSLCGLLAGGMTDPPALAFANALTPSEAPALAYATVYPLVMCLRIIAPQMMVLMLT</sequence>
<dbReference type="Pfam" id="PF02080">
    <property type="entry name" value="TrkA_C"/>
    <property type="match status" value="2"/>
</dbReference>
<dbReference type="Pfam" id="PF06826">
    <property type="entry name" value="Asp-Al_Ex"/>
    <property type="match status" value="2"/>
</dbReference>
<keyword evidence="3" id="KW-0813">Transport</keyword>
<comment type="similarity">
    <text evidence="2">Belongs to the AAE transporter (TC 2.A.81) family.</text>
</comment>
<feature type="transmembrane region" description="Helical" evidence="8">
    <location>
        <begin position="38"/>
        <end position="57"/>
    </location>
</feature>
<dbReference type="Proteomes" id="UP000321523">
    <property type="component" value="Unassembled WGS sequence"/>
</dbReference>
<evidence type="ECO:0000256" key="6">
    <source>
        <dbReference type="ARBA" id="ARBA00022989"/>
    </source>
</evidence>
<accession>A0A512E001</accession>
<feature type="transmembrane region" description="Helical" evidence="8">
    <location>
        <begin position="413"/>
        <end position="436"/>
    </location>
</feature>
<evidence type="ECO:0000256" key="7">
    <source>
        <dbReference type="ARBA" id="ARBA00023136"/>
    </source>
</evidence>
<dbReference type="InterPro" id="IPR006037">
    <property type="entry name" value="RCK_C"/>
</dbReference>
<evidence type="ECO:0000256" key="1">
    <source>
        <dbReference type="ARBA" id="ARBA00004651"/>
    </source>
</evidence>
<feature type="domain" description="RCK C-terminal" evidence="9">
    <location>
        <begin position="201"/>
        <end position="286"/>
    </location>
</feature>
<evidence type="ECO:0000256" key="5">
    <source>
        <dbReference type="ARBA" id="ARBA00022692"/>
    </source>
</evidence>
<feature type="transmembrane region" description="Helical" evidence="8">
    <location>
        <begin position="443"/>
        <end position="461"/>
    </location>
</feature>
<proteinExistence type="inferred from homology"/>
<protein>
    <submittedName>
        <fullName evidence="10">Putative transport protein</fullName>
    </submittedName>
</protein>
<keyword evidence="7 8" id="KW-0472">Membrane</keyword>
<comment type="caution">
    <text evidence="10">The sequence shown here is derived from an EMBL/GenBank/DDBJ whole genome shotgun (WGS) entry which is preliminary data.</text>
</comment>
<keyword evidence="4" id="KW-1003">Cell membrane</keyword>
<feature type="transmembrane region" description="Helical" evidence="8">
    <location>
        <begin position="77"/>
        <end position="96"/>
    </location>
</feature>
<feature type="domain" description="RCK C-terminal" evidence="9">
    <location>
        <begin position="287"/>
        <end position="371"/>
    </location>
</feature>
<dbReference type="PANTHER" id="PTHR30445:SF3">
    <property type="entry name" value="TRANSPORT PROTEIN YIDE-RELATED"/>
    <property type="match status" value="1"/>
</dbReference>
<dbReference type="RefSeq" id="WP_044434866.1">
    <property type="nucleotide sequence ID" value="NZ_BJYZ01000035.1"/>
</dbReference>
<dbReference type="PROSITE" id="PS51202">
    <property type="entry name" value="RCK_C"/>
    <property type="match status" value="2"/>
</dbReference>
<organism evidence="10 11">
    <name type="scientific">Skermanella aerolata</name>
    <dbReference type="NCBI Taxonomy" id="393310"/>
    <lineage>
        <taxon>Bacteria</taxon>
        <taxon>Pseudomonadati</taxon>
        <taxon>Pseudomonadota</taxon>
        <taxon>Alphaproteobacteria</taxon>
        <taxon>Rhodospirillales</taxon>
        <taxon>Azospirillaceae</taxon>
        <taxon>Skermanella</taxon>
    </lineage>
</organism>
<evidence type="ECO:0000256" key="4">
    <source>
        <dbReference type="ARBA" id="ARBA00022475"/>
    </source>
</evidence>
<dbReference type="NCBIfam" id="NF003007">
    <property type="entry name" value="PRK03818.1"/>
    <property type="match status" value="1"/>
</dbReference>
<keyword evidence="6 8" id="KW-1133">Transmembrane helix</keyword>
<dbReference type="InterPro" id="IPR006512">
    <property type="entry name" value="YidE_YbjL"/>
</dbReference>
<evidence type="ECO:0000259" key="9">
    <source>
        <dbReference type="PROSITE" id="PS51202"/>
    </source>
</evidence>
<dbReference type="InterPro" id="IPR036721">
    <property type="entry name" value="RCK_C_sf"/>
</dbReference>